<accession>A0A9D1ZGG9</accession>
<dbReference type="PANTHER" id="PTHR30408">
    <property type="entry name" value="TYPE-1 RESTRICTION ENZYME ECOKI SPECIFICITY PROTEIN"/>
    <property type="match status" value="1"/>
</dbReference>
<evidence type="ECO:0000313" key="5">
    <source>
        <dbReference type="EMBL" id="HIY87725.1"/>
    </source>
</evidence>
<keyword evidence="5" id="KW-0255">Endonuclease</keyword>
<evidence type="ECO:0000256" key="1">
    <source>
        <dbReference type="ARBA" id="ARBA00010923"/>
    </source>
</evidence>
<dbReference type="InterPro" id="IPR044946">
    <property type="entry name" value="Restrct_endonuc_typeI_TRD_sf"/>
</dbReference>
<evidence type="ECO:0000259" key="4">
    <source>
        <dbReference type="Pfam" id="PF01420"/>
    </source>
</evidence>
<comment type="similarity">
    <text evidence="1">Belongs to the type-I restriction system S methylase family.</text>
</comment>
<dbReference type="GO" id="GO:0004519">
    <property type="term" value="F:endonuclease activity"/>
    <property type="evidence" value="ECO:0007669"/>
    <property type="project" value="UniProtKB-KW"/>
</dbReference>
<dbReference type="InterPro" id="IPR000055">
    <property type="entry name" value="Restrct_endonuc_typeI_TRD"/>
</dbReference>
<dbReference type="Proteomes" id="UP000886851">
    <property type="component" value="Unassembled WGS sequence"/>
</dbReference>
<keyword evidence="2" id="KW-0680">Restriction system</keyword>
<dbReference type="InterPro" id="IPR052021">
    <property type="entry name" value="Type-I_RS_S_subunit"/>
</dbReference>
<protein>
    <submittedName>
        <fullName evidence="5">Restriction endonuclease subunit S</fullName>
    </submittedName>
</protein>
<dbReference type="AlphaFoldDB" id="A0A9D1ZGG9"/>
<sequence>MAREYKDSGIEWIGRIPKDWKVCSLSQMAKEHYISNKNIHNQNLLSLSYGKIVNKNINTTDGLLPASFDTYQIVEDGNIVLRLTDLQNDQRSLRVGLSTQKGIITSAYLALEAMSLVLPKYLHYQLHSADIKKVFYSMGNGVRQNLNWVELRKLNCILPSLDEQQAIASYLDKKCAEIDSLVELQEQMIAQLTDYKQSVITEAVTKGLNPEAELVPSGIDWIGDVPKGWAITKVKWQLNERKERSERGKEEPLSMSQKYGLIPTKEMDVVPNMASSFVGAKLVYKGDLVFNKLKAHLGVFAVSKFDGLVSPDYAVYSKRGNCSMKYLEYLFKTPQYIAEFRKLSTGVGAGLTRLYTDDLFSISCIYPPANEQESIALYIQEKCHEIDTLISIKRQKIETLKEYKKSIIFEAVTGKTNID</sequence>
<reference evidence="5" key="2">
    <citation type="submission" date="2021-04" db="EMBL/GenBank/DDBJ databases">
        <authorList>
            <person name="Gilroy R."/>
        </authorList>
    </citation>
    <scope>NUCLEOTIDE SEQUENCE</scope>
    <source>
        <strain evidence="5">Gambia2-208</strain>
    </source>
</reference>
<reference evidence="5" key="1">
    <citation type="journal article" date="2021" name="PeerJ">
        <title>Extensive microbial diversity within the chicken gut microbiome revealed by metagenomics and culture.</title>
        <authorList>
            <person name="Gilroy R."/>
            <person name="Ravi A."/>
            <person name="Getino M."/>
            <person name="Pursley I."/>
            <person name="Horton D.L."/>
            <person name="Alikhan N.F."/>
            <person name="Baker D."/>
            <person name="Gharbi K."/>
            <person name="Hall N."/>
            <person name="Watson M."/>
            <person name="Adriaenssens E.M."/>
            <person name="Foster-Nyarko E."/>
            <person name="Jarju S."/>
            <person name="Secka A."/>
            <person name="Antonio M."/>
            <person name="Oren A."/>
            <person name="Chaudhuri R.R."/>
            <person name="La Ragione R."/>
            <person name="Hildebrand F."/>
            <person name="Pallen M.J."/>
        </authorList>
    </citation>
    <scope>NUCLEOTIDE SEQUENCE</scope>
    <source>
        <strain evidence="5">Gambia2-208</strain>
    </source>
</reference>
<dbReference type="Gene3D" id="1.10.287.1120">
    <property type="entry name" value="Bipartite methylase S protein"/>
    <property type="match status" value="1"/>
</dbReference>
<dbReference type="PANTHER" id="PTHR30408:SF12">
    <property type="entry name" value="TYPE I RESTRICTION ENZYME MJAVIII SPECIFICITY SUBUNIT"/>
    <property type="match status" value="1"/>
</dbReference>
<dbReference type="GO" id="GO:0003677">
    <property type="term" value="F:DNA binding"/>
    <property type="evidence" value="ECO:0007669"/>
    <property type="project" value="UniProtKB-KW"/>
</dbReference>
<dbReference type="EMBL" id="DXCV01000029">
    <property type="protein sequence ID" value="HIY87725.1"/>
    <property type="molecule type" value="Genomic_DNA"/>
</dbReference>
<proteinExistence type="inferred from homology"/>
<name>A0A9D1ZGG9_9BACE</name>
<organism evidence="5 6">
    <name type="scientific">Candidatus Bacteroides pullicola</name>
    <dbReference type="NCBI Taxonomy" id="2838475"/>
    <lineage>
        <taxon>Bacteria</taxon>
        <taxon>Pseudomonadati</taxon>
        <taxon>Bacteroidota</taxon>
        <taxon>Bacteroidia</taxon>
        <taxon>Bacteroidales</taxon>
        <taxon>Bacteroidaceae</taxon>
        <taxon>Bacteroides</taxon>
    </lineage>
</organism>
<gene>
    <name evidence="5" type="ORF">H9824_03340</name>
</gene>
<dbReference type="Pfam" id="PF01420">
    <property type="entry name" value="Methylase_S"/>
    <property type="match status" value="1"/>
</dbReference>
<evidence type="ECO:0000313" key="6">
    <source>
        <dbReference type="Proteomes" id="UP000886851"/>
    </source>
</evidence>
<evidence type="ECO:0000256" key="2">
    <source>
        <dbReference type="ARBA" id="ARBA00022747"/>
    </source>
</evidence>
<dbReference type="SUPFAM" id="SSF116734">
    <property type="entry name" value="DNA methylase specificity domain"/>
    <property type="match status" value="2"/>
</dbReference>
<feature type="domain" description="Type I restriction modification DNA specificity" evidence="4">
    <location>
        <begin position="17"/>
        <end position="176"/>
    </location>
</feature>
<dbReference type="Gene3D" id="3.90.220.20">
    <property type="entry name" value="DNA methylase specificity domains"/>
    <property type="match status" value="2"/>
</dbReference>
<keyword evidence="5" id="KW-0540">Nuclease</keyword>
<keyword evidence="3" id="KW-0238">DNA-binding</keyword>
<comment type="caution">
    <text evidence="5">The sequence shown here is derived from an EMBL/GenBank/DDBJ whole genome shotgun (WGS) entry which is preliminary data.</text>
</comment>
<evidence type="ECO:0000256" key="3">
    <source>
        <dbReference type="ARBA" id="ARBA00023125"/>
    </source>
</evidence>
<dbReference type="GO" id="GO:0009307">
    <property type="term" value="P:DNA restriction-modification system"/>
    <property type="evidence" value="ECO:0007669"/>
    <property type="project" value="UniProtKB-KW"/>
</dbReference>
<keyword evidence="5" id="KW-0378">Hydrolase</keyword>